<dbReference type="PANTHER" id="PTHR33202:SF2">
    <property type="entry name" value="FERRIC UPTAKE REGULATION PROTEIN"/>
    <property type="match status" value="1"/>
</dbReference>
<feature type="binding site" evidence="11">
    <location>
        <position position="84"/>
    </location>
    <ligand>
        <name>Zn(2+)</name>
        <dbReference type="ChEBI" id="CHEBI:29105"/>
    </ligand>
</feature>
<evidence type="ECO:0000256" key="11">
    <source>
        <dbReference type="PIRSR" id="PIRSR602481-1"/>
    </source>
</evidence>
<keyword evidence="5" id="KW-0678">Repressor</keyword>
<dbReference type="PANTHER" id="PTHR33202">
    <property type="entry name" value="ZINC UPTAKE REGULATION PROTEIN"/>
    <property type="match status" value="1"/>
</dbReference>
<evidence type="ECO:0000256" key="7">
    <source>
        <dbReference type="ARBA" id="ARBA00022833"/>
    </source>
</evidence>
<comment type="cofactor">
    <cofactor evidence="12">
        <name>Mn(2+)</name>
        <dbReference type="ChEBI" id="CHEBI:29035"/>
    </cofactor>
    <cofactor evidence="12">
        <name>Fe(2+)</name>
        <dbReference type="ChEBI" id="CHEBI:29033"/>
    </cofactor>
    <text evidence="12">Binds 1 Mn(2+) or Fe(2+) ion per subunit.</text>
</comment>
<evidence type="ECO:0000256" key="3">
    <source>
        <dbReference type="ARBA" id="ARBA00011738"/>
    </source>
</evidence>
<dbReference type="Pfam" id="PF01475">
    <property type="entry name" value="FUR"/>
    <property type="match status" value="1"/>
</dbReference>
<keyword evidence="9" id="KW-0238">DNA-binding</keyword>
<feature type="binding site" evidence="11">
    <location>
        <position position="87"/>
    </location>
    <ligand>
        <name>Zn(2+)</name>
        <dbReference type="ChEBI" id="CHEBI:29105"/>
    </ligand>
</feature>
<keyword evidence="8" id="KW-0805">Transcription regulation</keyword>
<proteinExistence type="inferred from homology"/>
<feature type="binding site" evidence="11">
    <location>
        <position position="127"/>
    </location>
    <ligand>
        <name>Zn(2+)</name>
        <dbReference type="ChEBI" id="CHEBI:29105"/>
    </ligand>
</feature>
<comment type="caution">
    <text evidence="13">The sequence shown here is derived from an EMBL/GenBank/DDBJ whole genome shotgun (WGS) entry which is preliminary data.</text>
</comment>
<dbReference type="RefSeq" id="WP_281285096.1">
    <property type="nucleotide sequence ID" value="NZ_BJUA01000003.1"/>
</dbReference>
<name>A0A510UV67_9CELL</name>
<comment type="cofactor">
    <cofactor evidence="11">
        <name>Zn(2+)</name>
        <dbReference type="ChEBI" id="CHEBI:29105"/>
    </cofactor>
    <text evidence="11">Binds 1 zinc ion per subunit.</text>
</comment>
<evidence type="ECO:0000256" key="8">
    <source>
        <dbReference type="ARBA" id="ARBA00023015"/>
    </source>
</evidence>
<evidence type="ECO:0000256" key="10">
    <source>
        <dbReference type="ARBA" id="ARBA00023163"/>
    </source>
</evidence>
<feature type="binding site" evidence="12">
    <location>
        <position position="116"/>
    </location>
    <ligand>
        <name>Fe cation</name>
        <dbReference type="ChEBI" id="CHEBI:24875"/>
    </ligand>
</feature>
<dbReference type="Gene3D" id="3.30.1490.190">
    <property type="match status" value="1"/>
</dbReference>
<evidence type="ECO:0000256" key="6">
    <source>
        <dbReference type="ARBA" id="ARBA00022723"/>
    </source>
</evidence>
<dbReference type="SUPFAM" id="SSF46785">
    <property type="entry name" value="Winged helix' DNA-binding domain"/>
    <property type="match status" value="1"/>
</dbReference>
<dbReference type="FunFam" id="1.10.10.10:FF:000459">
    <property type="entry name" value="Ferric uptake regulation protein"/>
    <property type="match status" value="1"/>
</dbReference>
<dbReference type="Proteomes" id="UP000321386">
    <property type="component" value="Unassembled WGS sequence"/>
</dbReference>
<evidence type="ECO:0000256" key="4">
    <source>
        <dbReference type="ARBA" id="ARBA00022490"/>
    </source>
</evidence>
<dbReference type="GO" id="GO:0045892">
    <property type="term" value="P:negative regulation of DNA-templated transcription"/>
    <property type="evidence" value="ECO:0007669"/>
    <property type="project" value="TreeGrafter"/>
</dbReference>
<dbReference type="InterPro" id="IPR043135">
    <property type="entry name" value="Fur_C"/>
</dbReference>
<sequence>MIGQRTTRQRRAIGQLMDELVEFRSAQQIHMLLVQRGDDIGLATVYRTLGAMAASGEFDVLRTANGETLYRRCERQGHHHHLVCRSCGRTVEVQAAAFETLVASLSAETGFVDVSHTLELMGTCATCADEPATV</sequence>
<keyword evidence="4" id="KW-0963">Cytoplasm</keyword>
<feature type="binding site" evidence="11">
    <location>
        <position position="124"/>
    </location>
    <ligand>
        <name>Zn(2+)</name>
        <dbReference type="ChEBI" id="CHEBI:29105"/>
    </ligand>
</feature>
<dbReference type="GO" id="GO:0008270">
    <property type="term" value="F:zinc ion binding"/>
    <property type="evidence" value="ECO:0007669"/>
    <property type="project" value="TreeGrafter"/>
</dbReference>
<dbReference type="InterPro" id="IPR036388">
    <property type="entry name" value="WH-like_DNA-bd_sf"/>
</dbReference>
<accession>A0A510UV67</accession>
<dbReference type="CDD" id="cd07153">
    <property type="entry name" value="Fur_like"/>
    <property type="match status" value="1"/>
</dbReference>
<evidence type="ECO:0000256" key="12">
    <source>
        <dbReference type="PIRSR" id="PIRSR602481-2"/>
    </source>
</evidence>
<dbReference type="Gene3D" id="1.10.10.10">
    <property type="entry name" value="Winged helix-like DNA-binding domain superfamily/Winged helix DNA-binding domain"/>
    <property type="match status" value="1"/>
</dbReference>
<gene>
    <name evidence="13" type="ORF">CPE01_07630</name>
</gene>
<keyword evidence="12" id="KW-0408">Iron</keyword>
<feature type="binding site" evidence="12">
    <location>
        <position position="78"/>
    </location>
    <ligand>
        <name>Fe cation</name>
        <dbReference type="ChEBI" id="CHEBI:24875"/>
    </ligand>
</feature>
<organism evidence="13 14">
    <name type="scientific">Cellulomonas persica</name>
    <dbReference type="NCBI Taxonomy" id="76861"/>
    <lineage>
        <taxon>Bacteria</taxon>
        <taxon>Bacillati</taxon>
        <taxon>Actinomycetota</taxon>
        <taxon>Actinomycetes</taxon>
        <taxon>Micrococcales</taxon>
        <taxon>Cellulomonadaceae</taxon>
        <taxon>Cellulomonas</taxon>
    </lineage>
</organism>
<comment type="similarity">
    <text evidence="2">Belongs to the Fur family.</text>
</comment>
<evidence type="ECO:0000256" key="2">
    <source>
        <dbReference type="ARBA" id="ARBA00007957"/>
    </source>
</evidence>
<evidence type="ECO:0000313" key="13">
    <source>
        <dbReference type="EMBL" id="GEK17030.1"/>
    </source>
</evidence>
<evidence type="ECO:0000256" key="5">
    <source>
        <dbReference type="ARBA" id="ARBA00022491"/>
    </source>
</evidence>
<reference evidence="13 14" key="1">
    <citation type="submission" date="2019-07" db="EMBL/GenBank/DDBJ databases">
        <title>Whole genome shotgun sequence of Cellulomonas persica NBRC 101101.</title>
        <authorList>
            <person name="Hosoyama A."/>
            <person name="Uohara A."/>
            <person name="Ohji S."/>
            <person name="Ichikawa N."/>
        </authorList>
    </citation>
    <scope>NUCLEOTIDE SEQUENCE [LARGE SCALE GENOMIC DNA]</scope>
    <source>
        <strain evidence="13 14">NBRC 101101</strain>
    </source>
</reference>
<dbReference type="InterPro" id="IPR002481">
    <property type="entry name" value="FUR"/>
</dbReference>
<comment type="subunit">
    <text evidence="3">Homodimer.</text>
</comment>
<dbReference type="GO" id="GO:0003700">
    <property type="term" value="F:DNA-binding transcription factor activity"/>
    <property type="evidence" value="ECO:0007669"/>
    <property type="project" value="InterPro"/>
</dbReference>
<comment type="subcellular location">
    <subcellularLocation>
        <location evidence="1">Cytoplasm</location>
    </subcellularLocation>
</comment>
<dbReference type="InterPro" id="IPR036390">
    <property type="entry name" value="WH_DNA-bd_sf"/>
</dbReference>
<keyword evidence="10" id="KW-0804">Transcription</keyword>
<dbReference type="GO" id="GO:0000976">
    <property type="term" value="F:transcription cis-regulatory region binding"/>
    <property type="evidence" value="ECO:0007669"/>
    <property type="project" value="TreeGrafter"/>
</dbReference>
<dbReference type="AlphaFoldDB" id="A0A510UV67"/>
<dbReference type="GO" id="GO:1900376">
    <property type="term" value="P:regulation of secondary metabolite biosynthetic process"/>
    <property type="evidence" value="ECO:0007669"/>
    <property type="project" value="TreeGrafter"/>
</dbReference>
<keyword evidence="7 11" id="KW-0862">Zinc</keyword>
<keyword evidence="6 11" id="KW-0479">Metal-binding</keyword>
<evidence type="ECO:0000256" key="9">
    <source>
        <dbReference type="ARBA" id="ARBA00023125"/>
    </source>
</evidence>
<keyword evidence="14" id="KW-1185">Reference proteome</keyword>
<feature type="binding site" evidence="12">
    <location>
        <position position="99"/>
    </location>
    <ligand>
        <name>Fe cation</name>
        <dbReference type="ChEBI" id="CHEBI:24875"/>
    </ligand>
</feature>
<dbReference type="EMBL" id="BJUA01000003">
    <property type="protein sequence ID" value="GEK17030.1"/>
    <property type="molecule type" value="Genomic_DNA"/>
</dbReference>
<evidence type="ECO:0000313" key="14">
    <source>
        <dbReference type="Proteomes" id="UP000321386"/>
    </source>
</evidence>
<dbReference type="GO" id="GO:0005829">
    <property type="term" value="C:cytosol"/>
    <property type="evidence" value="ECO:0007669"/>
    <property type="project" value="TreeGrafter"/>
</dbReference>
<evidence type="ECO:0000256" key="1">
    <source>
        <dbReference type="ARBA" id="ARBA00004496"/>
    </source>
</evidence>
<protein>
    <submittedName>
        <fullName evidence="13">Transcriptional repressor</fullName>
    </submittedName>
</protein>